<proteinExistence type="predicted"/>
<dbReference type="EC" id="2.7.13.3" evidence="2"/>
<keyword evidence="6 11" id="KW-0418">Kinase</keyword>
<keyword evidence="8" id="KW-0175">Coiled coil</keyword>
<dbReference type="InterPro" id="IPR036890">
    <property type="entry name" value="HATPase_C_sf"/>
</dbReference>
<sequence>MNETAASGPERALILAPFGRDSAVAAAILKEAGFEPAICMDLPALCRAYDEGAGLALIVEEVLQDDDFRPLAGRVDAQPAWSDFPMIVLAQRGGGLERNPATLRYSQALGNVSFLERPFHPTTLVSMVQTALRGRRRQYEARDRLEALRSAVRRQQQDRQHLRLMVNELNHRVKNTLATVQSIVAHTMRGADASLRTRDTLTSRILALSKAHDVLTNEQWSGADLGEIAAQAAQPFRLGLGEGRISLSGPKVRVPPKTAIAVALALHELATNAVKYGALSTPEGHVDFTWSLKRGRGHKDLTAVWRERDGPHVSPPVRRGFGSRLIEKGLAADLNGTVRIDYPADGVVCTIHARIDGEGTSEEPAPARRDQGRGSAAFAAPGGAVEASPPA</sequence>
<keyword evidence="3" id="KW-0597">Phosphoprotein</keyword>
<evidence type="ECO:0000256" key="6">
    <source>
        <dbReference type="ARBA" id="ARBA00022777"/>
    </source>
</evidence>
<dbReference type="GO" id="GO:0004673">
    <property type="term" value="F:protein histidine kinase activity"/>
    <property type="evidence" value="ECO:0007669"/>
    <property type="project" value="UniProtKB-EC"/>
</dbReference>
<keyword evidence="7" id="KW-0067">ATP-binding</keyword>
<comment type="caution">
    <text evidence="11">The sequence shown here is derived from an EMBL/GenBank/DDBJ whole genome shotgun (WGS) entry which is preliminary data.</text>
</comment>
<dbReference type="EMBL" id="QFYS01000007">
    <property type="protein sequence ID" value="RAK63662.1"/>
    <property type="molecule type" value="Genomic_DNA"/>
</dbReference>
<dbReference type="Proteomes" id="UP000249524">
    <property type="component" value="Unassembled WGS sequence"/>
</dbReference>
<evidence type="ECO:0000313" key="11">
    <source>
        <dbReference type="EMBL" id="RAK63662.1"/>
    </source>
</evidence>
<dbReference type="PANTHER" id="PTHR41523">
    <property type="entry name" value="TWO-COMPONENT SYSTEM SENSOR PROTEIN"/>
    <property type="match status" value="1"/>
</dbReference>
<evidence type="ECO:0000256" key="2">
    <source>
        <dbReference type="ARBA" id="ARBA00012438"/>
    </source>
</evidence>
<evidence type="ECO:0000256" key="7">
    <source>
        <dbReference type="ARBA" id="ARBA00022840"/>
    </source>
</evidence>
<dbReference type="SMART" id="SM00911">
    <property type="entry name" value="HWE_HK"/>
    <property type="match status" value="1"/>
</dbReference>
<dbReference type="RefSeq" id="WP_111276972.1">
    <property type="nucleotide sequence ID" value="NZ_QFYS01000007.1"/>
</dbReference>
<evidence type="ECO:0000256" key="8">
    <source>
        <dbReference type="SAM" id="Coils"/>
    </source>
</evidence>
<organism evidence="11 12">
    <name type="scientific">Phenylobacterium kunshanense</name>
    <dbReference type="NCBI Taxonomy" id="1445034"/>
    <lineage>
        <taxon>Bacteria</taxon>
        <taxon>Pseudomonadati</taxon>
        <taxon>Pseudomonadota</taxon>
        <taxon>Alphaproteobacteria</taxon>
        <taxon>Caulobacterales</taxon>
        <taxon>Caulobacteraceae</taxon>
        <taxon>Phenylobacterium</taxon>
    </lineage>
</organism>
<protein>
    <recommendedName>
        <fullName evidence="2">histidine kinase</fullName>
        <ecNumber evidence="2">2.7.13.3</ecNumber>
    </recommendedName>
</protein>
<dbReference type="InterPro" id="IPR011102">
    <property type="entry name" value="Sig_transdc_His_kinase_HWE"/>
</dbReference>
<gene>
    <name evidence="11" type="ORF">DJ019_15510</name>
</gene>
<keyword evidence="4" id="KW-0808">Transferase</keyword>
<evidence type="ECO:0000256" key="9">
    <source>
        <dbReference type="SAM" id="MobiDB-lite"/>
    </source>
</evidence>
<dbReference type="Pfam" id="PF07536">
    <property type="entry name" value="HWE_HK"/>
    <property type="match status" value="1"/>
</dbReference>
<dbReference type="SUPFAM" id="SSF52172">
    <property type="entry name" value="CheY-like"/>
    <property type="match status" value="1"/>
</dbReference>
<evidence type="ECO:0000256" key="3">
    <source>
        <dbReference type="ARBA" id="ARBA00022553"/>
    </source>
</evidence>
<name>A0A328B8I0_9CAUL</name>
<feature type="region of interest" description="Disordered" evidence="9">
    <location>
        <begin position="355"/>
        <end position="391"/>
    </location>
</feature>
<dbReference type="Gene3D" id="3.30.565.10">
    <property type="entry name" value="Histidine kinase-like ATPase, C-terminal domain"/>
    <property type="match status" value="1"/>
</dbReference>
<dbReference type="PANTHER" id="PTHR41523:SF7">
    <property type="entry name" value="HISTIDINE KINASE"/>
    <property type="match status" value="1"/>
</dbReference>
<dbReference type="Gene3D" id="3.40.50.2300">
    <property type="match status" value="1"/>
</dbReference>
<evidence type="ECO:0000256" key="1">
    <source>
        <dbReference type="ARBA" id="ARBA00000085"/>
    </source>
</evidence>
<feature type="coiled-coil region" evidence="8">
    <location>
        <begin position="145"/>
        <end position="172"/>
    </location>
</feature>
<feature type="domain" description="Signal transduction histidine kinase HWE region" evidence="10">
    <location>
        <begin position="168"/>
        <end position="251"/>
    </location>
</feature>
<dbReference type="OrthoDB" id="9760752at2"/>
<keyword evidence="12" id="KW-1185">Reference proteome</keyword>
<keyword evidence="5" id="KW-0547">Nucleotide-binding</keyword>
<evidence type="ECO:0000259" key="10">
    <source>
        <dbReference type="SMART" id="SM00911"/>
    </source>
</evidence>
<comment type="catalytic activity">
    <reaction evidence="1">
        <text>ATP + protein L-histidine = ADP + protein N-phospho-L-histidine.</text>
        <dbReference type="EC" id="2.7.13.3"/>
    </reaction>
</comment>
<dbReference type="AlphaFoldDB" id="A0A328B8I0"/>
<evidence type="ECO:0000256" key="5">
    <source>
        <dbReference type="ARBA" id="ARBA00022741"/>
    </source>
</evidence>
<dbReference type="GO" id="GO:0005524">
    <property type="term" value="F:ATP binding"/>
    <property type="evidence" value="ECO:0007669"/>
    <property type="project" value="UniProtKB-KW"/>
</dbReference>
<accession>A0A328B8I0</accession>
<dbReference type="InterPro" id="IPR011006">
    <property type="entry name" value="CheY-like_superfamily"/>
</dbReference>
<reference evidence="11 12" key="1">
    <citation type="submission" date="2018-05" db="EMBL/GenBank/DDBJ databases">
        <authorList>
            <person name="Lanie J.A."/>
            <person name="Ng W.-L."/>
            <person name="Kazmierczak K.M."/>
            <person name="Andrzejewski T.M."/>
            <person name="Davidsen T.M."/>
            <person name="Wayne K.J."/>
            <person name="Tettelin H."/>
            <person name="Glass J.I."/>
            <person name="Rusch D."/>
            <person name="Podicherti R."/>
            <person name="Tsui H.-C.T."/>
            <person name="Winkler M.E."/>
        </authorList>
    </citation>
    <scope>NUCLEOTIDE SEQUENCE [LARGE SCALE GENOMIC DNA]</scope>
    <source>
        <strain evidence="11 12">BUT-10</strain>
    </source>
</reference>
<evidence type="ECO:0000256" key="4">
    <source>
        <dbReference type="ARBA" id="ARBA00022679"/>
    </source>
</evidence>
<feature type="compositionally biased region" description="Low complexity" evidence="9">
    <location>
        <begin position="373"/>
        <end position="391"/>
    </location>
</feature>
<evidence type="ECO:0000313" key="12">
    <source>
        <dbReference type="Proteomes" id="UP000249524"/>
    </source>
</evidence>